<dbReference type="GO" id="GO:0046040">
    <property type="term" value="P:IMP metabolic process"/>
    <property type="evidence" value="ECO:0007669"/>
    <property type="project" value="TreeGrafter"/>
</dbReference>
<feature type="active site" description="Proton donor" evidence="7">
    <location>
        <position position="231"/>
    </location>
</feature>
<dbReference type="Gene3D" id="3.40.440.10">
    <property type="entry name" value="Adenylosuccinate Synthetase, subunit A, domain 1"/>
    <property type="match status" value="2"/>
</dbReference>
<feature type="binding site" description="in other chain" evidence="7">
    <location>
        <position position="369"/>
    </location>
    <ligand>
        <name>IMP</name>
        <dbReference type="ChEBI" id="CHEBI:58053"/>
        <note>ligand shared between dimeric partners</note>
    </ligand>
</feature>
<evidence type="ECO:0000256" key="4">
    <source>
        <dbReference type="ARBA" id="ARBA00022755"/>
    </source>
</evidence>
<comment type="subunit">
    <text evidence="7">Homodimer.</text>
</comment>
<evidence type="ECO:0000256" key="7">
    <source>
        <dbReference type="HAMAP-Rule" id="MF_00011"/>
    </source>
</evidence>
<evidence type="ECO:0000256" key="2">
    <source>
        <dbReference type="ARBA" id="ARBA00022723"/>
    </source>
</evidence>
<gene>
    <name evidence="7" type="primary">purA</name>
    <name evidence="8" type="ORF">DB31_3493</name>
</gene>
<dbReference type="PANTHER" id="PTHR11846">
    <property type="entry name" value="ADENYLOSUCCINATE SYNTHETASE"/>
    <property type="match status" value="1"/>
</dbReference>
<dbReference type="RefSeq" id="WP_044183258.1">
    <property type="nucleotide sequence ID" value="NZ_JMCB01000002.1"/>
</dbReference>
<feature type="binding site" evidence="7">
    <location>
        <begin position="490"/>
        <end position="492"/>
    </location>
    <ligand>
        <name>GTP</name>
        <dbReference type="ChEBI" id="CHEBI:37565"/>
    </ligand>
</feature>
<dbReference type="OrthoDB" id="5524039at2"/>
<dbReference type="InterPro" id="IPR042109">
    <property type="entry name" value="Adenylosuccinate_synth_dom1"/>
</dbReference>
<dbReference type="HAMAP" id="MF_00011">
    <property type="entry name" value="Adenylosucc_synth"/>
    <property type="match status" value="1"/>
</dbReference>
<feature type="binding site" evidence="7">
    <location>
        <position position="230"/>
    </location>
    <ligand>
        <name>Mg(2+)</name>
        <dbReference type="ChEBI" id="CHEBI:18420"/>
    </ligand>
</feature>
<keyword evidence="6 7" id="KW-0342">GTP-binding</keyword>
<comment type="function">
    <text evidence="7">Plays an important role in the de novo pathway of purine nucleotide biosynthesis. Catalyzes the first committed step in the biosynthesis of AMP from IMP.</text>
</comment>
<sequence length="544" mass="59208">MSKGERVLVISGPIGAGKSTLAQGLVERHGAHRVSSRELLLARMGERSGDRRTLQEAGAALDRETGGRWVADSVKEVLQRQEGPPRLLIVDSVRIASQAEALRRALGSRVVHVHLSAPEQELAARYEQRRSRAVSDSEGTSFEEARADATERGVETLAEFADLALNTHRHPPEAVLVQVACLLGLFGRDVERLVDVLVGGQYGSEGKGQIASYLAPEYDVLVRVGGPNAGHRVYEELGPYTFHQLPSGTRAAPRARVALGPGATLSLTSLQQEIADCRIEPGRLFIDPQALVIEPSDVAFEEESLRKQIASTAQGVGMATARKVLRTAAKPQVRLAKELEELRPFLSPTREVLEDTYAGGGKILVEGTQGAGLSLHHGDYPYVTSRDTTASGCLAEAGIAPGRVRKTLLVCRTYPIRVQNPDGGDGTSGPMSRELSWDEIAQRSGLPLEELLTQERTSTTKRQRRVSEFDWSLLRKAAALNAPTDVVLTFVDYLAASNRSARRFEQLTPEVHHLIEGIERVAQAPVSILSTGFGFQNILDRRAW</sequence>
<dbReference type="AlphaFoldDB" id="A0A085WUK0"/>
<keyword evidence="5 7" id="KW-0460">Magnesium</keyword>
<comment type="cofactor">
    <cofactor evidence="7">
        <name>Mg(2+)</name>
        <dbReference type="ChEBI" id="CHEBI:18420"/>
    </cofactor>
    <text evidence="7">Binds 1 Mg(2+) ion per subunit.</text>
</comment>
<dbReference type="GO" id="GO:0044208">
    <property type="term" value="P:'de novo' AMP biosynthetic process"/>
    <property type="evidence" value="ECO:0007669"/>
    <property type="project" value="UniProtKB-UniRule"/>
</dbReference>
<dbReference type="InterPro" id="IPR001114">
    <property type="entry name" value="Adenylosuccinate_synthetase"/>
</dbReference>
<protein>
    <recommendedName>
        <fullName evidence="7">Adenylosuccinate synthetase</fullName>
        <shortName evidence="7">AMPSase</shortName>
        <shortName evidence="7">AdSS</shortName>
        <ecNumber evidence="7">6.3.4.4</ecNumber>
    </recommendedName>
    <alternativeName>
        <fullName evidence="7">IMP--aspartate ligase</fullName>
    </alternativeName>
</protein>
<dbReference type="Proteomes" id="UP000028725">
    <property type="component" value="Unassembled WGS sequence"/>
</dbReference>
<feature type="binding site" evidence="7">
    <location>
        <position position="464"/>
    </location>
    <ligand>
        <name>GTP</name>
        <dbReference type="ChEBI" id="CHEBI:37565"/>
    </ligand>
</feature>
<feature type="binding site" evidence="7">
    <location>
        <begin position="230"/>
        <end position="232"/>
    </location>
    <ligand>
        <name>GTP</name>
        <dbReference type="ChEBI" id="CHEBI:37565"/>
    </ligand>
</feature>
<feature type="binding site" description="in other chain" evidence="7">
    <location>
        <position position="462"/>
    </location>
    <ligand>
        <name>IMP</name>
        <dbReference type="ChEBI" id="CHEBI:58053"/>
        <note>ligand shared between dimeric partners</note>
    </ligand>
</feature>
<dbReference type="PATRIC" id="fig|394096.3.peg.1143"/>
<comment type="subcellular location">
    <subcellularLocation>
        <location evidence="7">Cytoplasm</location>
    </subcellularLocation>
</comment>
<dbReference type="SUPFAM" id="SSF52540">
    <property type="entry name" value="P-loop containing nucleoside triphosphate hydrolases"/>
    <property type="match status" value="2"/>
</dbReference>
<dbReference type="UniPathway" id="UPA00075">
    <property type="reaction ID" value="UER00335"/>
</dbReference>
<dbReference type="SMART" id="SM00788">
    <property type="entry name" value="Adenylsucc_synt"/>
    <property type="match status" value="1"/>
</dbReference>
<keyword evidence="1 7" id="KW-0436">Ligase</keyword>
<name>A0A085WUK0_9BACT</name>
<dbReference type="InterPro" id="IPR042111">
    <property type="entry name" value="Adenylosuccinate_synth_dom3"/>
</dbReference>
<keyword evidence="3 7" id="KW-0547">Nucleotide-binding</keyword>
<evidence type="ECO:0000256" key="1">
    <source>
        <dbReference type="ARBA" id="ARBA00022598"/>
    </source>
</evidence>
<feature type="binding site" evidence="7">
    <location>
        <begin position="530"/>
        <end position="532"/>
    </location>
    <ligand>
        <name>GTP</name>
        <dbReference type="ChEBI" id="CHEBI:37565"/>
    </ligand>
</feature>
<reference evidence="8 9" key="1">
    <citation type="submission" date="2014-04" db="EMBL/GenBank/DDBJ databases">
        <title>Genome assembly of Hyalangium minutum DSM 14724.</title>
        <authorList>
            <person name="Sharma G."/>
            <person name="Subramanian S."/>
        </authorList>
    </citation>
    <scope>NUCLEOTIDE SEQUENCE [LARGE SCALE GENOMIC DNA]</scope>
    <source>
        <strain evidence="8 9">DSM 14724</strain>
    </source>
</reference>
<comment type="caution">
    <text evidence="8">The sequence shown here is derived from an EMBL/GenBank/DDBJ whole genome shotgun (WGS) entry which is preliminary data.</text>
</comment>
<evidence type="ECO:0000256" key="3">
    <source>
        <dbReference type="ARBA" id="ARBA00022741"/>
    </source>
</evidence>
<organism evidence="8 9">
    <name type="scientific">Hyalangium minutum</name>
    <dbReference type="NCBI Taxonomy" id="394096"/>
    <lineage>
        <taxon>Bacteria</taxon>
        <taxon>Pseudomonadati</taxon>
        <taxon>Myxococcota</taxon>
        <taxon>Myxococcia</taxon>
        <taxon>Myxococcales</taxon>
        <taxon>Cystobacterineae</taxon>
        <taxon>Archangiaceae</taxon>
        <taxon>Hyalangium</taxon>
    </lineage>
</organism>
<feature type="binding site" evidence="7">
    <location>
        <position position="326"/>
    </location>
    <ligand>
        <name>IMP</name>
        <dbReference type="ChEBI" id="CHEBI:58053"/>
        <note>ligand shared between dimeric partners</note>
    </ligand>
</feature>
<keyword evidence="4 7" id="KW-0658">Purine biosynthesis</keyword>
<dbReference type="Pfam" id="PF00709">
    <property type="entry name" value="Adenylsucc_synt"/>
    <property type="match status" value="2"/>
</dbReference>
<dbReference type="EC" id="6.3.4.4" evidence="7"/>
<comment type="pathway">
    <text evidence="7">Purine metabolism; AMP biosynthesis via de novo pathway; AMP from IMP: step 1/2.</text>
</comment>
<evidence type="ECO:0000313" key="8">
    <source>
        <dbReference type="EMBL" id="KFE71363.1"/>
    </source>
</evidence>
<comment type="caution">
    <text evidence="7">Lacks conserved residue(s) required for the propagation of feature annotation.</text>
</comment>
<evidence type="ECO:0000256" key="6">
    <source>
        <dbReference type="ARBA" id="ARBA00023134"/>
    </source>
</evidence>
<dbReference type="GO" id="GO:0005525">
    <property type="term" value="F:GTP binding"/>
    <property type="evidence" value="ECO:0007669"/>
    <property type="project" value="UniProtKB-UniRule"/>
</dbReference>
<keyword evidence="2 7" id="KW-0479">Metal-binding</keyword>
<comment type="catalytic activity">
    <reaction evidence="7">
        <text>IMP + L-aspartate + GTP = N(6)-(1,2-dicarboxyethyl)-AMP + GDP + phosphate + 2 H(+)</text>
        <dbReference type="Rhea" id="RHEA:15753"/>
        <dbReference type="ChEBI" id="CHEBI:15378"/>
        <dbReference type="ChEBI" id="CHEBI:29991"/>
        <dbReference type="ChEBI" id="CHEBI:37565"/>
        <dbReference type="ChEBI" id="CHEBI:43474"/>
        <dbReference type="ChEBI" id="CHEBI:57567"/>
        <dbReference type="ChEBI" id="CHEBI:58053"/>
        <dbReference type="ChEBI" id="CHEBI:58189"/>
        <dbReference type="EC" id="6.3.4.4"/>
    </reaction>
</comment>
<dbReference type="EMBL" id="JMCB01000002">
    <property type="protein sequence ID" value="KFE71363.1"/>
    <property type="molecule type" value="Genomic_DNA"/>
</dbReference>
<dbReference type="GO" id="GO:0005737">
    <property type="term" value="C:cytoplasm"/>
    <property type="evidence" value="ECO:0007669"/>
    <property type="project" value="UniProtKB-SubCell"/>
</dbReference>
<feature type="binding site" description="in other chain" evidence="7">
    <location>
        <begin position="228"/>
        <end position="231"/>
    </location>
    <ligand>
        <name>IMP</name>
        <dbReference type="ChEBI" id="CHEBI:58053"/>
        <note>ligand shared between dimeric partners</note>
    </ligand>
</feature>
<feature type="binding site" description="in other chain" evidence="7">
    <location>
        <position position="384"/>
    </location>
    <ligand>
        <name>IMP</name>
        <dbReference type="ChEBI" id="CHEBI:58053"/>
        <note>ligand shared between dimeric partners</note>
    </ligand>
</feature>
<dbReference type="GO" id="GO:0000287">
    <property type="term" value="F:magnesium ion binding"/>
    <property type="evidence" value="ECO:0007669"/>
    <property type="project" value="UniProtKB-UniRule"/>
</dbReference>
<dbReference type="InterPro" id="IPR027417">
    <property type="entry name" value="P-loop_NTPase"/>
</dbReference>
<dbReference type="Gene3D" id="3.40.50.300">
    <property type="entry name" value="P-loop containing nucleotide triphosphate hydrolases"/>
    <property type="match status" value="1"/>
</dbReference>
<dbReference type="PANTHER" id="PTHR11846:SF0">
    <property type="entry name" value="ADENYLOSUCCINATE SYNTHETASE"/>
    <property type="match status" value="1"/>
</dbReference>
<dbReference type="Gene3D" id="1.10.300.10">
    <property type="entry name" value="Adenylosuccinate Synthetase, subunit A, domain 2"/>
    <property type="match status" value="1"/>
</dbReference>
<dbReference type="Gene3D" id="3.90.170.10">
    <property type="entry name" value="Adenylosuccinate Synthetase, subunit A, domain 3"/>
    <property type="match status" value="1"/>
</dbReference>
<comment type="similarity">
    <text evidence="7">Belongs to the adenylosuccinate synthetase family.</text>
</comment>
<evidence type="ECO:0000313" key="9">
    <source>
        <dbReference type="Proteomes" id="UP000028725"/>
    </source>
</evidence>
<accession>A0A085WUK0</accession>
<evidence type="ECO:0000256" key="5">
    <source>
        <dbReference type="ARBA" id="ARBA00022842"/>
    </source>
</evidence>
<keyword evidence="9" id="KW-1185">Reference proteome</keyword>
<dbReference type="GO" id="GO:0004019">
    <property type="term" value="F:adenylosuccinate synthase activity"/>
    <property type="evidence" value="ECO:0007669"/>
    <property type="project" value="UniProtKB-UniRule"/>
</dbReference>
<proteinExistence type="inferred from homology"/>
<dbReference type="STRING" id="394096.DB31_3493"/>
<feature type="binding site" description="in other chain" evidence="7">
    <location>
        <position position="312"/>
    </location>
    <ligand>
        <name>IMP</name>
        <dbReference type="ChEBI" id="CHEBI:58053"/>
        <note>ligand shared between dimeric partners</note>
    </ligand>
</feature>
<dbReference type="InterPro" id="IPR042110">
    <property type="entry name" value="Adenylosuccinate_synth_dom2"/>
</dbReference>
<dbReference type="Pfam" id="PF13671">
    <property type="entry name" value="AAA_33"/>
    <property type="match status" value="1"/>
</dbReference>
<keyword evidence="7" id="KW-0963">Cytoplasm</keyword>